<protein>
    <recommendedName>
        <fullName evidence="5">Yeast cell wall synthesis Kre9/Knh1-like N-terminal domain-containing protein</fullName>
    </recommendedName>
</protein>
<evidence type="ECO:0000313" key="7">
    <source>
        <dbReference type="Proteomes" id="UP000268093"/>
    </source>
</evidence>
<evidence type="ECO:0000313" key="6">
    <source>
        <dbReference type="EMBL" id="RUP06770.1"/>
    </source>
</evidence>
<dbReference type="InterPro" id="IPR018466">
    <property type="entry name" value="Kre9/Knh1-like_N"/>
</dbReference>
<dbReference type="Pfam" id="PF10342">
    <property type="entry name" value="Kre9_KNH"/>
    <property type="match status" value="1"/>
</dbReference>
<keyword evidence="3" id="KW-1133">Transmembrane helix</keyword>
<keyword evidence="3" id="KW-0812">Transmembrane</keyword>
<dbReference type="OrthoDB" id="2260257at2759"/>
<evidence type="ECO:0000256" key="2">
    <source>
        <dbReference type="SAM" id="MobiDB-lite"/>
    </source>
</evidence>
<gene>
    <name evidence="6" type="ORF">BC936DRAFT_140254</name>
</gene>
<evidence type="ECO:0000256" key="4">
    <source>
        <dbReference type="SAM" id="SignalP"/>
    </source>
</evidence>
<feature type="transmembrane region" description="Helical" evidence="3">
    <location>
        <begin position="196"/>
        <end position="222"/>
    </location>
</feature>
<evidence type="ECO:0000256" key="3">
    <source>
        <dbReference type="SAM" id="Phobius"/>
    </source>
</evidence>
<feature type="domain" description="Yeast cell wall synthesis Kre9/Knh1-like N-terminal" evidence="5">
    <location>
        <begin position="34"/>
        <end position="121"/>
    </location>
</feature>
<reference evidence="6 7" key="1">
    <citation type="journal article" date="2018" name="New Phytol.">
        <title>Phylogenomics of Endogonaceae and evolution of mycorrhizas within Mucoromycota.</title>
        <authorList>
            <person name="Chang Y."/>
            <person name="Desiro A."/>
            <person name="Na H."/>
            <person name="Sandor L."/>
            <person name="Lipzen A."/>
            <person name="Clum A."/>
            <person name="Barry K."/>
            <person name="Grigoriev I.V."/>
            <person name="Martin F.M."/>
            <person name="Stajich J.E."/>
            <person name="Smith M.E."/>
            <person name="Bonito G."/>
            <person name="Spatafora J.W."/>
        </authorList>
    </citation>
    <scope>NUCLEOTIDE SEQUENCE [LARGE SCALE GENOMIC DNA]</scope>
    <source>
        <strain evidence="6 7">GMNB39</strain>
    </source>
</reference>
<dbReference type="EMBL" id="RBNI01016700">
    <property type="protein sequence ID" value="RUP06770.1"/>
    <property type="molecule type" value="Genomic_DNA"/>
</dbReference>
<feature type="chain" id="PRO_5019375774" description="Yeast cell wall synthesis Kre9/Knh1-like N-terminal domain-containing protein" evidence="4">
    <location>
        <begin position="20"/>
        <end position="263"/>
    </location>
</feature>
<feature type="region of interest" description="Disordered" evidence="2">
    <location>
        <begin position="159"/>
        <end position="186"/>
    </location>
</feature>
<dbReference type="Proteomes" id="UP000268093">
    <property type="component" value="Unassembled WGS sequence"/>
</dbReference>
<name>A0A433AVR7_9FUNG</name>
<comment type="caution">
    <text evidence="6">The sequence shown here is derived from an EMBL/GenBank/DDBJ whole genome shotgun (WGS) entry which is preliminary data.</text>
</comment>
<accession>A0A433AVR7</accession>
<sequence length="263" mass="27143">MKFTAVLAVLVTLAASVCAQSSAAITDYIYITSPVGATVCNAGKACAFTWKFTAGAGAPSMIQIDLLNNGVLDSSIITGIKPTDQKYTWTVPATQASSYYYSIRLYDATTGYQSYSHIFTVKGVGALSSIAPVSSASAGSSNAYSYVAPTTAGPSSNGFVLPSSTSSTTKPTAATNTTSAPTAKASNGAGKVGSNALAALSVFVIAIVVLASRATVLIRAIIKALTRIKFSSSVWLFASFGDRRYSMTENCAVASQSMYKNVT</sequence>
<proteinExistence type="predicted"/>
<keyword evidence="1 4" id="KW-0732">Signal</keyword>
<organism evidence="6 7">
    <name type="scientific">Jimgerdemannia flammicorona</name>
    <dbReference type="NCBI Taxonomy" id="994334"/>
    <lineage>
        <taxon>Eukaryota</taxon>
        <taxon>Fungi</taxon>
        <taxon>Fungi incertae sedis</taxon>
        <taxon>Mucoromycota</taxon>
        <taxon>Mucoromycotina</taxon>
        <taxon>Endogonomycetes</taxon>
        <taxon>Endogonales</taxon>
        <taxon>Endogonaceae</taxon>
        <taxon>Jimgerdemannia</taxon>
    </lineage>
</organism>
<evidence type="ECO:0000256" key="1">
    <source>
        <dbReference type="ARBA" id="ARBA00022729"/>
    </source>
</evidence>
<feature type="signal peptide" evidence="4">
    <location>
        <begin position="1"/>
        <end position="19"/>
    </location>
</feature>
<feature type="compositionally biased region" description="Low complexity" evidence="2">
    <location>
        <begin position="163"/>
        <end position="186"/>
    </location>
</feature>
<keyword evidence="7" id="KW-1185">Reference proteome</keyword>
<dbReference type="AlphaFoldDB" id="A0A433AVR7"/>
<keyword evidence="3" id="KW-0472">Membrane</keyword>
<evidence type="ECO:0000259" key="5">
    <source>
        <dbReference type="Pfam" id="PF10342"/>
    </source>
</evidence>